<proteinExistence type="inferred from homology"/>
<dbReference type="PATRIC" id="fig|301375.7.peg.1120"/>
<dbReference type="SMART" id="SM00938">
    <property type="entry name" value="P-II"/>
    <property type="match status" value="1"/>
</dbReference>
<evidence type="ECO:0000313" key="3">
    <source>
        <dbReference type="Proteomes" id="UP000057043"/>
    </source>
</evidence>
<organism evidence="2 3">
    <name type="scientific">Methanothrix harundinacea</name>
    <dbReference type="NCBI Taxonomy" id="301375"/>
    <lineage>
        <taxon>Archaea</taxon>
        <taxon>Methanobacteriati</taxon>
        <taxon>Methanobacteriota</taxon>
        <taxon>Stenosarchaea group</taxon>
        <taxon>Methanomicrobia</taxon>
        <taxon>Methanotrichales</taxon>
        <taxon>Methanotrichaceae</taxon>
        <taxon>Methanothrix</taxon>
    </lineage>
</organism>
<evidence type="ECO:0000313" key="2">
    <source>
        <dbReference type="EMBL" id="KUK43368.1"/>
    </source>
</evidence>
<reference evidence="2 3" key="1">
    <citation type="journal article" date="2015" name="MBio">
        <title>Genome-Resolved Metagenomic Analysis Reveals Roles for Candidate Phyla and Other Microbial Community Members in Biogeochemical Transformations in Oil Reservoirs.</title>
        <authorList>
            <person name="Hu P."/>
            <person name="Tom L."/>
            <person name="Singh A."/>
            <person name="Thomas B.C."/>
            <person name="Baker B.J."/>
            <person name="Piceno Y.M."/>
            <person name="Andersen G.L."/>
            <person name="Banfield J.F."/>
        </authorList>
    </citation>
    <scope>NUCLEOTIDE SEQUENCE [LARGE SCALE GENOMIC DNA]</scope>
    <source>
        <strain evidence="2">57_489</strain>
    </source>
</reference>
<comment type="similarity">
    <text evidence="1">Belongs to the P(II) protein family.</text>
</comment>
<dbReference type="InterPro" id="IPR011322">
    <property type="entry name" value="N-reg_PII-like_a/b"/>
</dbReference>
<dbReference type="Proteomes" id="UP000057043">
    <property type="component" value="Unassembled WGS sequence"/>
</dbReference>
<dbReference type="SUPFAM" id="SSF54913">
    <property type="entry name" value="GlnB-like"/>
    <property type="match status" value="1"/>
</dbReference>
<protein>
    <submittedName>
        <fullName evidence="2">Nitrogen fixation nifHD region glnB-like protein 2 (Nitrogen regulatory protein P-II)</fullName>
    </submittedName>
</protein>
<dbReference type="InterPro" id="IPR002187">
    <property type="entry name" value="N-reg_PII"/>
</dbReference>
<dbReference type="InterPro" id="IPR017918">
    <property type="entry name" value="N-reg_PII_CS"/>
</dbReference>
<dbReference type="Pfam" id="PF00543">
    <property type="entry name" value="P-II"/>
    <property type="match status" value="1"/>
</dbReference>
<dbReference type="Gene3D" id="3.30.70.120">
    <property type="match status" value="1"/>
</dbReference>
<dbReference type="EMBL" id="LGFT01000081">
    <property type="protein sequence ID" value="KUK43368.1"/>
    <property type="molecule type" value="Genomic_DNA"/>
</dbReference>
<dbReference type="PANTHER" id="PTHR30115">
    <property type="entry name" value="NITROGEN REGULATORY PROTEIN P-II"/>
    <property type="match status" value="1"/>
</dbReference>
<gene>
    <name evidence="2" type="ORF">XD72_2253</name>
</gene>
<dbReference type="GO" id="GO:0006808">
    <property type="term" value="P:regulation of nitrogen utilization"/>
    <property type="evidence" value="ECO:0007669"/>
    <property type="project" value="InterPro"/>
</dbReference>
<dbReference type="PRINTS" id="PR00340">
    <property type="entry name" value="PIIGLNB"/>
</dbReference>
<comment type="caution">
    <text evidence="2">The sequence shown here is derived from an EMBL/GenBank/DDBJ whole genome shotgun (WGS) entry which is preliminary data.</text>
</comment>
<dbReference type="GO" id="GO:0030234">
    <property type="term" value="F:enzyme regulator activity"/>
    <property type="evidence" value="ECO:0007669"/>
    <property type="project" value="InterPro"/>
</dbReference>
<accession>A0A101FRZ8</accession>
<sequence length="120" mass="13421">MKEVLAVIQMNKMECTKDALALIGFPSFTAYKAYGRGKQRGLPVAYPAELKEEEVKEKRMKYLPKRMISVVVEDEFVPAVVALLMKVNRTGNIGDGRIFICPVENARRIRTGESGKEAVS</sequence>
<dbReference type="PROSITE" id="PS00638">
    <property type="entry name" value="PII_GLNB_CTER"/>
    <property type="match status" value="1"/>
</dbReference>
<dbReference type="GO" id="GO:0005524">
    <property type="term" value="F:ATP binding"/>
    <property type="evidence" value="ECO:0007669"/>
    <property type="project" value="TreeGrafter"/>
</dbReference>
<dbReference type="GO" id="GO:0005829">
    <property type="term" value="C:cytosol"/>
    <property type="evidence" value="ECO:0007669"/>
    <property type="project" value="TreeGrafter"/>
</dbReference>
<dbReference type="PROSITE" id="PS51343">
    <property type="entry name" value="PII_GLNB_DOM"/>
    <property type="match status" value="1"/>
</dbReference>
<dbReference type="PANTHER" id="PTHR30115:SF11">
    <property type="entry name" value="NITROGEN REGULATORY PROTEIN P-II HOMOLOG"/>
    <property type="match status" value="1"/>
</dbReference>
<name>A0A101FRZ8_9EURY</name>
<evidence type="ECO:0000256" key="1">
    <source>
        <dbReference type="RuleBase" id="RU003936"/>
    </source>
</evidence>
<dbReference type="AlphaFoldDB" id="A0A101FRZ8"/>
<dbReference type="InterPro" id="IPR015867">
    <property type="entry name" value="N-reg_PII/ATP_PRibTrfase_C"/>
</dbReference>